<dbReference type="OrthoDB" id="2142683at2759"/>
<dbReference type="SUPFAM" id="SSF56436">
    <property type="entry name" value="C-type lectin-like"/>
    <property type="match status" value="2"/>
</dbReference>
<evidence type="ECO:0000259" key="1">
    <source>
        <dbReference type="PROSITE" id="PS50041"/>
    </source>
</evidence>
<dbReference type="AlphaFoldDB" id="A0A226DC95"/>
<dbReference type="Gene3D" id="3.10.100.10">
    <property type="entry name" value="Mannose-Binding Protein A, subunit A"/>
    <property type="match status" value="1"/>
</dbReference>
<comment type="caution">
    <text evidence="2">The sequence shown here is derived from an EMBL/GenBank/DDBJ whole genome shotgun (WGS) entry which is preliminary data.</text>
</comment>
<dbReference type="Proteomes" id="UP000198287">
    <property type="component" value="Unassembled WGS sequence"/>
</dbReference>
<proteinExistence type="predicted"/>
<dbReference type="EMBL" id="LNIX01000024">
    <property type="protein sequence ID" value="OXA42829.1"/>
    <property type="molecule type" value="Genomic_DNA"/>
</dbReference>
<dbReference type="InterPro" id="IPR016187">
    <property type="entry name" value="CTDL_fold"/>
</dbReference>
<gene>
    <name evidence="2" type="ORF">Fcan01_22327</name>
</gene>
<accession>A0A226DC95</accession>
<dbReference type="InterPro" id="IPR016186">
    <property type="entry name" value="C-type_lectin-like/link_sf"/>
</dbReference>
<feature type="non-terminal residue" evidence="2">
    <location>
        <position position="1"/>
    </location>
</feature>
<keyword evidence="3" id="KW-1185">Reference proteome</keyword>
<feature type="domain" description="C-type lectin" evidence="1">
    <location>
        <begin position="1"/>
        <end position="56"/>
    </location>
</feature>
<sequence>SLWLPATDHVEEGTFRWLENYEEVLVGNWSAGTPSRNRSVNCLALNQDGFYVEESCTSWDIRYHTLCELPMFRWGKEEGGRTNGVEILSKFQGIPSIQSLVEIGGVGNKRYFVDENPPEEGRLWTGSWDFCHEHDLRMAAPESMEELYFLTNYSKQENDAS</sequence>
<name>A0A226DC95_FOLCA</name>
<protein>
    <submittedName>
        <fullName evidence="2">Ribulose bisphosphate carboxylase small chain, chloroplastic</fullName>
    </submittedName>
</protein>
<dbReference type="PROSITE" id="PS50041">
    <property type="entry name" value="C_TYPE_LECTIN_2"/>
    <property type="match status" value="1"/>
</dbReference>
<evidence type="ECO:0000313" key="2">
    <source>
        <dbReference type="EMBL" id="OXA42829.1"/>
    </source>
</evidence>
<evidence type="ECO:0000313" key="3">
    <source>
        <dbReference type="Proteomes" id="UP000198287"/>
    </source>
</evidence>
<dbReference type="InterPro" id="IPR001304">
    <property type="entry name" value="C-type_lectin-like"/>
</dbReference>
<reference evidence="2 3" key="1">
    <citation type="submission" date="2015-12" db="EMBL/GenBank/DDBJ databases">
        <title>The genome of Folsomia candida.</title>
        <authorList>
            <person name="Faddeeva A."/>
            <person name="Derks M.F."/>
            <person name="Anvar Y."/>
            <person name="Smit S."/>
            <person name="Van Straalen N."/>
            <person name="Roelofs D."/>
        </authorList>
    </citation>
    <scope>NUCLEOTIDE SEQUENCE [LARGE SCALE GENOMIC DNA]</scope>
    <source>
        <strain evidence="2 3">VU population</strain>
        <tissue evidence="2">Whole body</tissue>
    </source>
</reference>
<dbReference type="CDD" id="cd00037">
    <property type="entry name" value="CLECT"/>
    <property type="match status" value="1"/>
</dbReference>
<organism evidence="2 3">
    <name type="scientific">Folsomia candida</name>
    <name type="common">Springtail</name>
    <dbReference type="NCBI Taxonomy" id="158441"/>
    <lineage>
        <taxon>Eukaryota</taxon>
        <taxon>Metazoa</taxon>
        <taxon>Ecdysozoa</taxon>
        <taxon>Arthropoda</taxon>
        <taxon>Hexapoda</taxon>
        <taxon>Collembola</taxon>
        <taxon>Entomobryomorpha</taxon>
        <taxon>Isotomoidea</taxon>
        <taxon>Isotomidae</taxon>
        <taxon>Proisotominae</taxon>
        <taxon>Folsomia</taxon>
    </lineage>
</organism>